<accession>A0A916ZVP9</accession>
<keyword evidence="1" id="KW-0694">RNA-binding</keyword>
<dbReference type="InterPro" id="IPR002942">
    <property type="entry name" value="S4_RNA-bd"/>
</dbReference>
<reference evidence="3" key="1">
    <citation type="journal article" date="2014" name="Int. J. Syst. Evol. Microbiol.">
        <title>Complete genome sequence of Corynebacterium casei LMG S-19264T (=DSM 44701T), isolated from a smear-ripened cheese.</title>
        <authorList>
            <consortium name="US DOE Joint Genome Institute (JGI-PGF)"/>
            <person name="Walter F."/>
            <person name="Albersmeier A."/>
            <person name="Kalinowski J."/>
            <person name="Ruckert C."/>
        </authorList>
    </citation>
    <scope>NUCLEOTIDE SEQUENCE</scope>
    <source>
        <strain evidence="3">CGMCC 1.15519</strain>
    </source>
</reference>
<reference evidence="3" key="2">
    <citation type="submission" date="2020-09" db="EMBL/GenBank/DDBJ databases">
        <authorList>
            <person name="Sun Q."/>
            <person name="Zhou Y."/>
        </authorList>
    </citation>
    <scope>NUCLEOTIDE SEQUENCE</scope>
    <source>
        <strain evidence="3">CGMCC 1.15519</strain>
    </source>
</reference>
<dbReference type="CDD" id="cd00165">
    <property type="entry name" value="S4"/>
    <property type="match status" value="1"/>
</dbReference>
<evidence type="ECO:0000259" key="2">
    <source>
        <dbReference type="SMART" id="SM00363"/>
    </source>
</evidence>
<dbReference type="SUPFAM" id="SSF55174">
    <property type="entry name" value="Alpha-L RNA-binding motif"/>
    <property type="match status" value="1"/>
</dbReference>
<dbReference type="AlphaFoldDB" id="A0A916ZVP9"/>
<dbReference type="PROSITE" id="PS50889">
    <property type="entry name" value="S4"/>
    <property type="match status" value="1"/>
</dbReference>
<dbReference type="RefSeq" id="WP_188763112.1">
    <property type="nucleotide sequence ID" value="NZ_BMJM01000008.1"/>
</dbReference>
<organism evidence="3 4">
    <name type="scientific">Sandarakinorhabdus glacialis</name>
    <dbReference type="NCBI Taxonomy" id="1614636"/>
    <lineage>
        <taxon>Bacteria</taxon>
        <taxon>Pseudomonadati</taxon>
        <taxon>Pseudomonadota</taxon>
        <taxon>Alphaproteobacteria</taxon>
        <taxon>Sphingomonadales</taxon>
        <taxon>Sphingosinicellaceae</taxon>
        <taxon>Sandarakinorhabdus</taxon>
    </lineage>
</organism>
<dbReference type="Pfam" id="PF01479">
    <property type="entry name" value="S4"/>
    <property type="match status" value="1"/>
</dbReference>
<proteinExistence type="predicted"/>
<sequence>MVYGTGLRLDKWLWFARLAKSRSVAQTLCESRRLRIDGRVIDRASALVRAGSVISFPRDDEVIIVRVEALSERRGPYEEARHLYTDLTRSLAPVYSAPLTGVSASF</sequence>
<dbReference type="EMBL" id="BMJM01000008">
    <property type="protein sequence ID" value="GGE16010.1"/>
    <property type="molecule type" value="Genomic_DNA"/>
</dbReference>
<evidence type="ECO:0000313" key="3">
    <source>
        <dbReference type="EMBL" id="GGE16010.1"/>
    </source>
</evidence>
<dbReference type="GO" id="GO:0003723">
    <property type="term" value="F:RNA binding"/>
    <property type="evidence" value="ECO:0007669"/>
    <property type="project" value="UniProtKB-KW"/>
</dbReference>
<evidence type="ECO:0000313" key="4">
    <source>
        <dbReference type="Proteomes" id="UP000635071"/>
    </source>
</evidence>
<dbReference type="SMART" id="SM00363">
    <property type="entry name" value="S4"/>
    <property type="match status" value="1"/>
</dbReference>
<comment type="caution">
    <text evidence="3">The sequence shown here is derived from an EMBL/GenBank/DDBJ whole genome shotgun (WGS) entry which is preliminary data.</text>
</comment>
<dbReference type="InterPro" id="IPR036986">
    <property type="entry name" value="S4_RNA-bd_sf"/>
</dbReference>
<dbReference type="Gene3D" id="3.10.290.10">
    <property type="entry name" value="RNA-binding S4 domain"/>
    <property type="match status" value="1"/>
</dbReference>
<gene>
    <name evidence="3" type="ORF">GCM10011529_23020</name>
</gene>
<keyword evidence="4" id="KW-1185">Reference proteome</keyword>
<protein>
    <submittedName>
        <fullName evidence="3">RNA-binding protein S4</fullName>
    </submittedName>
</protein>
<feature type="domain" description="RNA-binding S4" evidence="2">
    <location>
        <begin position="7"/>
        <end position="72"/>
    </location>
</feature>
<name>A0A916ZVP9_9SPHN</name>
<evidence type="ECO:0000256" key="1">
    <source>
        <dbReference type="PROSITE-ProRule" id="PRU00182"/>
    </source>
</evidence>
<dbReference type="Proteomes" id="UP000635071">
    <property type="component" value="Unassembled WGS sequence"/>
</dbReference>